<organism evidence="3 4">
    <name type="scientific">Rothia aerolata</name>
    <dbReference type="NCBI Taxonomy" id="1812262"/>
    <lineage>
        <taxon>Bacteria</taxon>
        <taxon>Bacillati</taxon>
        <taxon>Actinomycetota</taxon>
        <taxon>Actinomycetes</taxon>
        <taxon>Micrococcales</taxon>
        <taxon>Micrococcaceae</taxon>
        <taxon>Rothia</taxon>
    </lineage>
</organism>
<evidence type="ECO:0008006" key="5">
    <source>
        <dbReference type="Google" id="ProtNLM"/>
    </source>
</evidence>
<dbReference type="Proteomes" id="UP000600171">
    <property type="component" value="Unassembled WGS sequence"/>
</dbReference>
<feature type="transmembrane region" description="Helical" evidence="2">
    <location>
        <begin position="6"/>
        <end position="22"/>
    </location>
</feature>
<evidence type="ECO:0000256" key="2">
    <source>
        <dbReference type="SAM" id="Phobius"/>
    </source>
</evidence>
<dbReference type="InterPro" id="IPR019277">
    <property type="entry name" value="DUF2304"/>
</dbReference>
<dbReference type="RefSeq" id="WP_188360232.1">
    <property type="nucleotide sequence ID" value="NZ_BMDC01000004.1"/>
</dbReference>
<keyword evidence="2" id="KW-0812">Transmembrane</keyword>
<comment type="caution">
    <text evidence="3">The sequence shown here is derived from an EMBL/GenBank/DDBJ whole genome shotgun (WGS) entry which is preliminary data.</text>
</comment>
<accession>A0A917IX75</accession>
<keyword evidence="2" id="KW-0472">Membrane</keyword>
<keyword evidence="2" id="KW-1133">Transmembrane helix</keyword>
<name>A0A917IX75_9MICC</name>
<dbReference type="EMBL" id="BMDC01000004">
    <property type="protein sequence ID" value="GGH66097.1"/>
    <property type="molecule type" value="Genomic_DNA"/>
</dbReference>
<evidence type="ECO:0000256" key="1">
    <source>
        <dbReference type="SAM" id="MobiDB-lite"/>
    </source>
</evidence>
<evidence type="ECO:0000313" key="4">
    <source>
        <dbReference type="Proteomes" id="UP000600171"/>
    </source>
</evidence>
<feature type="compositionally biased region" description="Basic and acidic residues" evidence="1">
    <location>
        <begin position="126"/>
        <end position="141"/>
    </location>
</feature>
<reference evidence="3 4" key="1">
    <citation type="journal article" date="2014" name="Int. J. Syst. Evol. Microbiol.">
        <title>Complete genome sequence of Corynebacterium casei LMG S-19264T (=DSM 44701T), isolated from a smear-ripened cheese.</title>
        <authorList>
            <consortium name="US DOE Joint Genome Institute (JGI-PGF)"/>
            <person name="Walter F."/>
            <person name="Albersmeier A."/>
            <person name="Kalinowski J."/>
            <person name="Ruckert C."/>
        </authorList>
    </citation>
    <scope>NUCLEOTIDE SEQUENCE [LARGE SCALE GENOMIC DNA]</scope>
    <source>
        <strain evidence="3 4">CCM 8669</strain>
    </source>
</reference>
<dbReference type="AlphaFoldDB" id="A0A917IX75"/>
<gene>
    <name evidence="3" type="ORF">GCM10007359_19990</name>
</gene>
<proteinExistence type="predicted"/>
<dbReference type="Pfam" id="PF10066">
    <property type="entry name" value="DUF2304"/>
    <property type="match status" value="1"/>
</dbReference>
<protein>
    <recommendedName>
        <fullName evidence="5">DUF2304 domain-containing protein</fullName>
    </recommendedName>
</protein>
<feature type="region of interest" description="Disordered" evidence="1">
    <location>
        <begin position="108"/>
        <end position="141"/>
    </location>
</feature>
<keyword evidence="4" id="KW-1185">Reference proteome</keyword>
<sequence length="141" mass="15636">MPSNILFLILSLIIFVMVFAQVRNQKMKEKYAALWLGVSAIIIVLALFPSLLWWLADITGVIVPVNLLFMLAILMLIGVCLHLTLEVSKISDEARTLAEEVSILRASLEQGSPADRRPSGGSVKATDSDHLNPEHRSKNDR</sequence>
<evidence type="ECO:0000313" key="3">
    <source>
        <dbReference type="EMBL" id="GGH66097.1"/>
    </source>
</evidence>
<feature type="transmembrane region" description="Helical" evidence="2">
    <location>
        <begin position="61"/>
        <end position="85"/>
    </location>
</feature>
<feature type="transmembrane region" description="Helical" evidence="2">
    <location>
        <begin position="34"/>
        <end position="55"/>
    </location>
</feature>